<evidence type="ECO:0000256" key="1">
    <source>
        <dbReference type="ARBA" id="ARBA00001933"/>
    </source>
</evidence>
<dbReference type="SUPFAM" id="SSF53686">
    <property type="entry name" value="Tryptophan synthase beta subunit-like PLP-dependent enzymes"/>
    <property type="match status" value="1"/>
</dbReference>
<dbReference type="PANTHER" id="PTHR43780">
    <property type="entry name" value="1-AMINOCYCLOPROPANE-1-CARBOXYLATE DEAMINASE-RELATED"/>
    <property type="match status" value="1"/>
</dbReference>
<dbReference type="Pfam" id="PF00291">
    <property type="entry name" value="PALP"/>
    <property type="match status" value="1"/>
</dbReference>
<dbReference type="Gene3D" id="3.40.50.1100">
    <property type="match status" value="2"/>
</dbReference>
<dbReference type="RefSeq" id="WP_272135946.1">
    <property type="nucleotide sequence ID" value="NZ_JAQLOI010000001.1"/>
</dbReference>
<dbReference type="PANTHER" id="PTHR43780:SF2">
    <property type="entry name" value="1-AMINOCYCLOPROPANE-1-CARBOXYLATE DEAMINASE-RELATED"/>
    <property type="match status" value="1"/>
</dbReference>
<comment type="similarity">
    <text evidence="2">Belongs to the ACC deaminase/D-cysteine desulfhydrase family.</text>
</comment>
<reference evidence="5 6" key="1">
    <citation type="submission" date="2023-01" db="EMBL/GenBank/DDBJ databases">
        <title>Vibrio sp. KJ40-1 sp.nov, isolated from marine algae.</title>
        <authorList>
            <person name="Butt M."/>
            <person name="Kim J.M.J."/>
            <person name="Jeon C.O.C."/>
        </authorList>
    </citation>
    <scope>NUCLEOTIDE SEQUENCE [LARGE SCALE GENOMIC DNA]</scope>
    <source>
        <strain evidence="5 6">KJ40-1</strain>
    </source>
</reference>
<gene>
    <name evidence="5" type="ORF">PGX00_10445</name>
</gene>
<comment type="caution">
    <text evidence="5">The sequence shown here is derived from an EMBL/GenBank/DDBJ whole genome shotgun (WGS) entry which is preliminary data.</text>
</comment>
<sequence length="302" mass="34745">MKLSESPTTQHRFNDLTFFVKRDDLLHSQFSGNKARKFMSLLTDDYPHIKQLVGYGSVQANSLYSLAALCAIKKWKLTFYVDHIPNYVKQKPTGNYRGALDLGANIVDLSQLEDRNARHARDYIKDNFTDLSETLLIPEGGRSPMAEEGVKTLAQEILNWKLMERCENLVVALPSGTGTTALYLQKYLEHTDIEVVTCACVGEKEYLIEQFLEVDSSAPHPTIIGTDKKHHFGRLDQGEYELWKNLEEQTQVEFDLLYDPFMWQNLLDWLPKNPNKMLLYIHQGGILGNESMVGRYRHWLSI</sequence>
<name>A0ABT4YR58_9VIBR</name>
<dbReference type="PIRSF" id="PIRSF006278">
    <property type="entry name" value="ACCD_DCysDesulf"/>
    <property type="match status" value="1"/>
</dbReference>
<dbReference type="EMBL" id="JAQLOI010000001">
    <property type="protein sequence ID" value="MDB1124042.1"/>
    <property type="molecule type" value="Genomic_DNA"/>
</dbReference>
<evidence type="ECO:0000256" key="3">
    <source>
        <dbReference type="ARBA" id="ARBA00022898"/>
    </source>
</evidence>
<evidence type="ECO:0000313" key="6">
    <source>
        <dbReference type="Proteomes" id="UP001210678"/>
    </source>
</evidence>
<accession>A0ABT4YR58</accession>
<dbReference type="Proteomes" id="UP001210678">
    <property type="component" value="Unassembled WGS sequence"/>
</dbReference>
<keyword evidence="3" id="KW-0663">Pyridoxal phosphate</keyword>
<dbReference type="InterPro" id="IPR001926">
    <property type="entry name" value="TrpB-like_PALP"/>
</dbReference>
<dbReference type="InterPro" id="IPR036052">
    <property type="entry name" value="TrpB-like_PALP_sf"/>
</dbReference>
<protein>
    <submittedName>
        <fullName evidence="5">Pyridoxal-phosphate dependent enzyme</fullName>
    </submittedName>
</protein>
<keyword evidence="6" id="KW-1185">Reference proteome</keyword>
<feature type="domain" description="Tryptophan synthase beta chain-like PALP" evidence="4">
    <location>
        <begin position="13"/>
        <end position="196"/>
    </location>
</feature>
<evidence type="ECO:0000256" key="2">
    <source>
        <dbReference type="ARBA" id="ARBA00008639"/>
    </source>
</evidence>
<comment type="cofactor">
    <cofactor evidence="1">
        <name>pyridoxal 5'-phosphate</name>
        <dbReference type="ChEBI" id="CHEBI:597326"/>
    </cofactor>
</comment>
<organism evidence="5 6">
    <name type="scientific">Vibrio algarum</name>
    <dbReference type="NCBI Taxonomy" id="3020714"/>
    <lineage>
        <taxon>Bacteria</taxon>
        <taxon>Pseudomonadati</taxon>
        <taxon>Pseudomonadota</taxon>
        <taxon>Gammaproteobacteria</taxon>
        <taxon>Vibrionales</taxon>
        <taxon>Vibrionaceae</taxon>
        <taxon>Vibrio</taxon>
    </lineage>
</organism>
<evidence type="ECO:0000259" key="4">
    <source>
        <dbReference type="Pfam" id="PF00291"/>
    </source>
</evidence>
<dbReference type="InterPro" id="IPR027278">
    <property type="entry name" value="ACCD_DCysDesulf"/>
</dbReference>
<proteinExistence type="inferred from homology"/>
<evidence type="ECO:0000313" key="5">
    <source>
        <dbReference type="EMBL" id="MDB1124042.1"/>
    </source>
</evidence>